<proteinExistence type="predicted"/>
<evidence type="ECO:0000313" key="1">
    <source>
        <dbReference type="EMBL" id="TDD79925.1"/>
    </source>
</evidence>
<name>A0A4R5B3Y0_9ACTN</name>
<dbReference type="EMBL" id="SMKU01000163">
    <property type="protein sequence ID" value="TDD79925.1"/>
    <property type="molecule type" value="Genomic_DNA"/>
</dbReference>
<dbReference type="InterPro" id="IPR006530">
    <property type="entry name" value="YD"/>
</dbReference>
<sequence>MDVRYRYDPAGRRGGVDRAGRSTRRLLRRFTARIPAE</sequence>
<keyword evidence="2" id="KW-1185">Reference proteome</keyword>
<reference evidence="1 2" key="1">
    <citation type="submission" date="2019-03" db="EMBL/GenBank/DDBJ databases">
        <title>Draft genome sequences of novel Actinobacteria.</title>
        <authorList>
            <person name="Sahin N."/>
            <person name="Ay H."/>
            <person name="Saygin H."/>
        </authorList>
    </citation>
    <scope>NUCLEOTIDE SEQUENCE [LARGE SCALE GENOMIC DNA]</scope>
    <source>
        <strain evidence="1 2">H3C3</strain>
    </source>
</reference>
<gene>
    <name evidence="1" type="ORF">E1298_26840</name>
</gene>
<protein>
    <submittedName>
        <fullName evidence="1">Uncharacterized protein</fullName>
    </submittedName>
</protein>
<evidence type="ECO:0000313" key="2">
    <source>
        <dbReference type="Proteomes" id="UP000294513"/>
    </source>
</evidence>
<comment type="caution">
    <text evidence="1">The sequence shown here is derived from an EMBL/GenBank/DDBJ whole genome shotgun (WGS) entry which is preliminary data.</text>
</comment>
<accession>A0A4R5B3Y0</accession>
<organism evidence="1 2">
    <name type="scientific">Actinomadura rubrisoli</name>
    <dbReference type="NCBI Taxonomy" id="2530368"/>
    <lineage>
        <taxon>Bacteria</taxon>
        <taxon>Bacillati</taxon>
        <taxon>Actinomycetota</taxon>
        <taxon>Actinomycetes</taxon>
        <taxon>Streptosporangiales</taxon>
        <taxon>Thermomonosporaceae</taxon>
        <taxon>Actinomadura</taxon>
    </lineage>
</organism>
<dbReference type="Proteomes" id="UP000294513">
    <property type="component" value="Unassembled WGS sequence"/>
</dbReference>
<dbReference type="NCBIfam" id="TIGR01643">
    <property type="entry name" value="YD_repeat_2x"/>
    <property type="match status" value="1"/>
</dbReference>
<dbReference type="AlphaFoldDB" id="A0A4R5B3Y0"/>